<dbReference type="GO" id="GO:0008658">
    <property type="term" value="F:penicillin binding"/>
    <property type="evidence" value="ECO:0007669"/>
    <property type="project" value="InterPro"/>
</dbReference>
<comment type="similarity">
    <text evidence="1">In the C-terminal section; belongs to the transpeptidase family.</text>
</comment>
<comment type="caution">
    <text evidence="18">The sequence shown here is derived from an EMBL/GenBank/DDBJ whole genome shotgun (WGS) entry which is preliminary data.</text>
</comment>
<dbReference type="GO" id="GO:0030288">
    <property type="term" value="C:outer membrane-bounded periplasmic space"/>
    <property type="evidence" value="ECO:0007669"/>
    <property type="project" value="TreeGrafter"/>
</dbReference>
<evidence type="ECO:0000256" key="12">
    <source>
        <dbReference type="ARBA" id="ARBA00034000"/>
    </source>
</evidence>
<dbReference type="InterPro" id="IPR050396">
    <property type="entry name" value="Glycosyltr_51/Transpeptidase"/>
</dbReference>
<name>A0A8B4Q9I5_9BACL</name>
<evidence type="ECO:0000256" key="8">
    <source>
        <dbReference type="ARBA" id="ARBA00022960"/>
    </source>
</evidence>
<keyword evidence="11" id="KW-0961">Cell wall biogenesis/degradation</keyword>
<evidence type="ECO:0000256" key="1">
    <source>
        <dbReference type="ARBA" id="ARBA00007090"/>
    </source>
</evidence>
<dbReference type="SUPFAM" id="SSF56601">
    <property type="entry name" value="beta-lactamase/transpeptidase-like"/>
    <property type="match status" value="1"/>
</dbReference>
<dbReference type="NCBIfam" id="TIGR02074">
    <property type="entry name" value="PBP_1a_fam"/>
    <property type="match status" value="1"/>
</dbReference>
<feature type="domain" description="Glycosyl transferase family 51" evidence="17">
    <location>
        <begin position="90"/>
        <end position="264"/>
    </location>
</feature>
<feature type="compositionally biased region" description="Basic residues" evidence="14">
    <location>
        <begin position="21"/>
        <end position="35"/>
    </location>
</feature>
<feature type="region of interest" description="Disordered" evidence="14">
    <location>
        <begin position="1"/>
        <end position="35"/>
    </location>
</feature>
<dbReference type="GO" id="GO:0008360">
    <property type="term" value="P:regulation of cell shape"/>
    <property type="evidence" value="ECO:0007669"/>
    <property type="project" value="UniProtKB-KW"/>
</dbReference>
<dbReference type="FunFam" id="1.10.3810.10:FF:000001">
    <property type="entry name" value="Penicillin-binding protein 1A"/>
    <property type="match status" value="1"/>
</dbReference>
<dbReference type="InterPro" id="IPR001264">
    <property type="entry name" value="Glyco_trans_51"/>
</dbReference>
<evidence type="ECO:0000256" key="10">
    <source>
        <dbReference type="ARBA" id="ARBA00023268"/>
    </source>
</evidence>
<dbReference type="Pfam" id="PF00912">
    <property type="entry name" value="Transgly"/>
    <property type="match status" value="1"/>
</dbReference>
<evidence type="ECO:0000256" key="5">
    <source>
        <dbReference type="ARBA" id="ARBA00022676"/>
    </source>
</evidence>
<dbReference type="PANTHER" id="PTHR32282:SF29">
    <property type="entry name" value="PENICILLIN-BINDING PROTEIN 1A"/>
    <property type="match status" value="1"/>
</dbReference>
<comment type="similarity">
    <text evidence="2">In the N-terminal section; belongs to the glycosyltransferase 51 family.</text>
</comment>
<dbReference type="Pfam" id="PF00905">
    <property type="entry name" value="Transpeptidase"/>
    <property type="match status" value="1"/>
</dbReference>
<evidence type="ECO:0000256" key="2">
    <source>
        <dbReference type="ARBA" id="ARBA00007739"/>
    </source>
</evidence>
<reference evidence="19 21" key="2">
    <citation type="submission" date="2019-03" db="EMBL/GenBank/DDBJ databases">
        <title>Genomic Encyclopedia of Type Strains, Phase IV (KMG-IV): sequencing the most valuable type-strain genomes for metagenomic binning, comparative biology and taxonomic classification.</title>
        <authorList>
            <person name="Goeker M."/>
        </authorList>
    </citation>
    <scope>NUCLEOTIDE SEQUENCE [LARGE SCALE GENOMIC DNA]</scope>
    <source>
        <strain evidence="19 21">DSM 20580</strain>
    </source>
</reference>
<keyword evidence="8" id="KW-0133">Cell shape</keyword>
<keyword evidence="5" id="KW-0328">Glycosyltransferase</keyword>
<dbReference type="GO" id="GO:0006508">
    <property type="term" value="P:proteolysis"/>
    <property type="evidence" value="ECO:0007669"/>
    <property type="project" value="UniProtKB-KW"/>
</dbReference>
<keyword evidence="15" id="KW-1133">Transmembrane helix</keyword>
<proteinExistence type="inferred from homology"/>
<reference evidence="18 20" key="1">
    <citation type="submission" date="2018-06" db="EMBL/GenBank/DDBJ databases">
        <authorList>
            <consortium name="Pathogen Informatics"/>
            <person name="Doyle S."/>
        </authorList>
    </citation>
    <scope>NUCLEOTIDE SEQUENCE [LARGE SCALE GENOMIC DNA]</scope>
    <source>
        <strain evidence="18 20">NCTC10597</strain>
    </source>
</reference>
<keyword evidence="15" id="KW-0472">Membrane</keyword>
<comment type="catalytic activity">
    <reaction evidence="13">
        <text>[GlcNAc-(1-&gt;4)-Mur2Ac(oyl-L-Ala-gamma-D-Glu-L-Lys-D-Ala-D-Ala)](n)-di-trans,octa-cis-undecaprenyl diphosphate + beta-D-GlcNAc-(1-&gt;4)-Mur2Ac(oyl-L-Ala-gamma-D-Glu-L-Lys-D-Ala-D-Ala)-di-trans,octa-cis-undecaprenyl diphosphate = [GlcNAc-(1-&gt;4)-Mur2Ac(oyl-L-Ala-gamma-D-Glu-L-Lys-D-Ala-D-Ala)](n+1)-di-trans,octa-cis-undecaprenyl diphosphate + di-trans,octa-cis-undecaprenyl diphosphate + H(+)</text>
        <dbReference type="Rhea" id="RHEA:23708"/>
        <dbReference type="Rhea" id="RHEA-COMP:9602"/>
        <dbReference type="Rhea" id="RHEA-COMP:9603"/>
        <dbReference type="ChEBI" id="CHEBI:15378"/>
        <dbReference type="ChEBI" id="CHEBI:58405"/>
        <dbReference type="ChEBI" id="CHEBI:60033"/>
        <dbReference type="ChEBI" id="CHEBI:78435"/>
        <dbReference type="EC" id="2.4.99.28"/>
    </reaction>
</comment>
<evidence type="ECO:0000256" key="13">
    <source>
        <dbReference type="ARBA" id="ARBA00049902"/>
    </source>
</evidence>
<dbReference type="Gene3D" id="3.40.710.10">
    <property type="entry name" value="DD-peptidase/beta-lactamase superfamily"/>
    <property type="match status" value="1"/>
</dbReference>
<evidence type="ECO:0000259" key="16">
    <source>
        <dbReference type="Pfam" id="PF00905"/>
    </source>
</evidence>
<dbReference type="Gene3D" id="2.60.40.10">
    <property type="entry name" value="Immunoglobulins"/>
    <property type="match status" value="1"/>
</dbReference>
<keyword evidence="6" id="KW-0808">Transferase</keyword>
<feature type="compositionally biased region" description="Polar residues" evidence="14">
    <location>
        <begin position="699"/>
        <end position="708"/>
    </location>
</feature>
<dbReference type="InterPro" id="IPR013783">
    <property type="entry name" value="Ig-like_fold"/>
</dbReference>
<evidence type="ECO:0000256" key="6">
    <source>
        <dbReference type="ARBA" id="ARBA00022679"/>
    </source>
</evidence>
<organism evidence="18 20">
    <name type="scientific">Kurthia zopfii</name>
    <dbReference type="NCBI Taxonomy" id="1650"/>
    <lineage>
        <taxon>Bacteria</taxon>
        <taxon>Bacillati</taxon>
        <taxon>Bacillota</taxon>
        <taxon>Bacilli</taxon>
        <taxon>Bacillales</taxon>
        <taxon>Caryophanaceae</taxon>
        <taxon>Kurthia</taxon>
    </lineage>
</organism>
<evidence type="ECO:0000256" key="11">
    <source>
        <dbReference type="ARBA" id="ARBA00023316"/>
    </source>
</evidence>
<dbReference type="InterPro" id="IPR001460">
    <property type="entry name" value="PCN-bd_Tpept"/>
</dbReference>
<evidence type="ECO:0000256" key="15">
    <source>
        <dbReference type="SAM" id="Phobius"/>
    </source>
</evidence>
<evidence type="ECO:0000256" key="7">
    <source>
        <dbReference type="ARBA" id="ARBA00022801"/>
    </source>
</evidence>
<dbReference type="InterPro" id="IPR036950">
    <property type="entry name" value="PBP_transglycosylase"/>
</dbReference>
<comment type="catalytic activity">
    <reaction evidence="12">
        <text>Preferential cleavage: (Ac)2-L-Lys-D-Ala-|-D-Ala. Also transpeptidation of peptidyl-alanyl moieties that are N-acyl substituents of D-alanine.</text>
        <dbReference type="EC" id="3.4.16.4"/>
    </reaction>
</comment>
<dbReference type="Proteomes" id="UP000294641">
    <property type="component" value="Unassembled WGS sequence"/>
</dbReference>
<feature type="transmembrane region" description="Helical" evidence="15">
    <location>
        <begin position="43"/>
        <end position="67"/>
    </location>
</feature>
<evidence type="ECO:0000259" key="17">
    <source>
        <dbReference type="Pfam" id="PF00912"/>
    </source>
</evidence>
<evidence type="ECO:0000313" key="19">
    <source>
        <dbReference type="EMBL" id="TDR37450.1"/>
    </source>
</evidence>
<feature type="region of interest" description="Disordered" evidence="14">
    <location>
        <begin position="675"/>
        <end position="708"/>
    </location>
</feature>
<dbReference type="RefSeq" id="WP_240605531.1">
    <property type="nucleotide sequence ID" value="NZ_BJUE01000013.1"/>
</dbReference>
<gene>
    <name evidence="18" type="primary">ponA</name>
    <name evidence="19" type="ORF">DFR61_12046</name>
    <name evidence="18" type="ORF">NCTC10597_01049</name>
</gene>
<keyword evidence="9" id="KW-0573">Peptidoglycan synthesis</keyword>
<dbReference type="EMBL" id="SNZG01000020">
    <property type="protein sequence ID" value="TDR37450.1"/>
    <property type="molecule type" value="Genomic_DNA"/>
</dbReference>
<dbReference type="GO" id="GO:0009252">
    <property type="term" value="P:peptidoglycan biosynthetic process"/>
    <property type="evidence" value="ECO:0007669"/>
    <property type="project" value="UniProtKB-KW"/>
</dbReference>
<feature type="compositionally biased region" description="Low complexity" evidence="14">
    <location>
        <begin position="807"/>
        <end position="823"/>
    </location>
</feature>
<evidence type="ECO:0000313" key="20">
    <source>
        <dbReference type="Proteomes" id="UP000254330"/>
    </source>
</evidence>
<dbReference type="InterPro" id="IPR023346">
    <property type="entry name" value="Lysozyme-like_dom_sf"/>
</dbReference>
<keyword evidence="7" id="KW-0378">Hydrolase</keyword>
<dbReference type="InterPro" id="IPR012338">
    <property type="entry name" value="Beta-lactam/transpept-like"/>
</dbReference>
<dbReference type="Gene3D" id="1.10.3810.10">
    <property type="entry name" value="Biosynthetic peptidoglycan transglycosylase-like"/>
    <property type="match status" value="1"/>
</dbReference>
<keyword evidence="15" id="KW-0812">Transmembrane</keyword>
<dbReference type="Proteomes" id="UP000254330">
    <property type="component" value="Unassembled WGS sequence"/>
</dbReference>
<dbReference type="GO" id="GO:0009002">
    <property type="term" value="F:serine-type D-Ala-D-Ala carboxypeptidase activity"/>
    <property type="evidence" value="ECO:0007669"/>
    <property type="project" value="UniProtKB-EC"/>
</dbReference>
<evidence type="ECO:0000313" key="21">
    <source>
        <dbReference type="Proteomes" id="UP000294641"/>
    </source>
</evidence>
<dbReference type="EMBL" id="UGNP01000001">
    <property type="protein sequence ID" value="STX09376.1"/>
    <property type="molecule type" value="Genomic_DNA"/>
</dbReference>
<feature type="compositionally biased region" description="Basic and acidic residues" evidence="14">
    <location>
        <begin position="772"/>
        <end position="784"/>
    </location>
</feature>
<dbReference type="SUPFAM" id="SSF53955">
    <property type="entry name" value="Lysozyme-like"/>
    <property type="match status" value="1"/>
</dbReference>
<dbReference type="GO" id="GO:0071555">
    <property type="term" value="P:cell wall organization"/>
    <property type="evidence" value="ECO:0007669"/>
    <property type="project" value="UniProtKB-KW"/>
</dbReference>
<feature type="domain" description="Penicillin-binding protein transpeptidase" evidence="16">
    <location>
        <begin position="358"/>
        <end position="645"/>
    </location>
</feature>
<protein>
    <submittedName>
        <fullName evidence="18 19">Penicillin-binding protein 1A</fullName>
    </submittedName>
</protein>
<keyword evidence="3" id="KW-0121">Carboxypeptidase</keyword>
<keyword evidence="10" id="KW-0511">Multifunctional enzyme</keyword>
<keyword evidence="4" id="KW-0645">Protease</keyword>
<feature type="compositionally biased region" description="Basic and acidic residues" evidence="14">
    <location>
        <begin position="791"/>
        <end position="806"/>
    </location>
</feature>
<sequence>MDKRYNSREERKRMENEQRKGGKRKPSSKGKKDKPKKSWLKKIFLTIVTLGLIGILLGGGVFAYYAVTAPKLDEETLKDPVSSKFYDINGKEFYTMGTEEREHVEFEDIPQEMINAILSTEDSRFYKHHGIDFYRLGGAVVANLRDGFGAQGASTLTQQVIKNSFLNNGKTLKRKAQEAYLSVQLEREYSKDEIFEMYFNKVLMSGRTYGFGTAAKKFYGKDLDQLTLPQMALLAGMPQSPNNYNPFTNPDLAEKRRNTVLKLMYNNKKISKEEMDKAMKVSAKTGLLPKDKRISQSSSKYDAFVDVVLKELAENNDEKALEEGVSVYTTLDPEAQKVVEKTINNDANFPTKKIQTGISVVNTQNGEISAIGGARDYGPERGFNYAQALKTRQPGSTMKPIMDFGPAIEYLKWNTAHTLVDEPMTYSGTSQQINNFDHQFKGSITMREALYNSRNIPSIKAFKEVGVPKVKEFIKGFGLEPKELYESDAIGGGSVNLSPIDMAGIYASFGNNGIYIKPHSIKKIVYRDGNTVKTYTPEPKAAMSDYTAYMVTDMLRDVVGSKPGASGSLANVYGLDVAGKTGTTNYTGEQLREYGLPDGAVPDSWFAGYTSRYSMSVWTGYSSRKDGISSPAERQLAQNLFRIIMSQISQGKNTPAFKQPNSVIRSGSELYVRGTQVAAPPEEKPDKEEEEKLDAPTGLSATYNEGSNSVSLSWNGTSGASYRVAVNGKTITTTDSTSASYSVPAGSTSLTFTVIATKDGKTSSAASATVRISEETTEPEKPETEEPDQPETEKPTTPEEKPETEKPTTPNGNGNGNGTTTKPNEPDKPETDEPETDEPVDTQGTKPPVSNKPESDQ</sequence>
<accession>A0A8B4Q9I5</accession>
<evidence type="ECO:0000256" key="14">
    <source>
        <dbReference type="SAM" id="MobiDB-lite"/>
    </source>
</evidence>
<evidence type="ECO:0000256" key="4">
    <source>
        <dbReference type="ARBA" id="ARBA00022670"/>
    </source>
</evidence>
<evidence type="ECO:0000313" key="18">
    <source>
        <dbReference type="EMBL" id="STX09376.1"/>
    </source>
</evidence>
<evidence type="ECO:0000256" key="3">
    <source>
        <dbReference type="ARBA" id="ARBA00022645"/>
    </source>
</evidence>
<dbReference type="AlphaFoldDB" id="A0A8B4Q9I5"/>
<dbReference type="PANTHER" id="PTHR32282">
    <property type="entry name" value="BINDING PROTEIN TRANSPEPTIDASE, PUTATIVE-RELATED"/>
    <property type="match status" value="1"/>
</dbReference>
<evidence type="ECO:0000256" key="9">
    <source>
        <dbReference type="ARBA" id="ARBA00022984"/>
    </source>
</evidence>
<dbReference type="GO" id="GO:0008955">
    <property type="term" value="F:peptidoglycan glycosyltransferase activity"/>
    <property type="evidence" value="ECO:0007669"/>
    <property type="project" value="UniProtKB-EC"/>
</dbReference>
<feature type="region of interest" description="Disordered" evidence="14">
    <location>
        <begin position="757"/>
        <end position="857"/>
    </location>
</feature>
<feature type="compositionally biased region" description="Basic and acidic residues" evidence="14">
    <location>
        <begin position="1"/>
        <end position="20"/>
    </location>
</feature>
<keyword evidence="21" id="KW-1185">Reference proteome</keyword>